<dbReference type="Pfam" id="PF11952">
    <property type="entry name" value="XTBD"/>
    <property type="match status" value="1"/>
</dbReference>
<dbReference type="GO" id="GO:0003676">
    <property type="term" value="F:nucleic acid binding"/>
    <property type="evidence" value="ECO:0007669"/>
    <property type="project" value="UniProtKB-UniRule"/>
</dbReference>
<reference evidence="5" key="1">
    <citation type="submission" date="2021-12" db="EMBL/GenBank/DDBJ databases">
        <authorList>
            <person name="King R."/>
        </authorList>
    </citation>
    <scope>NUCLEOTIDE SEQUENCE</scope>
</reference>
<dbReference type="Pfam" id="PF01424">
    <property type="entry name" value="R3H"/>
    <property type="match status" value="1"/>
</dbReference>
<dbReference type="SMART" id="SM00443">
    <property type="entry name" value="G_patch"/>
    <property type="match status" value="1"/>
</dbReference>
<evidence type="ECO:0000259" key="4">
    <source>
        <dbReference type="PROSITE" id="PS51827"/>
    </source>
</evidence>
<dbReference type="PANTHER" id="PTHR48430:SF1">
    <property type="entry name" value="PARTNER OF XRN-2 PROTEIN 1"/>
    <property type="match status" value="1"/>
</dbReference>
<dbReference type="InterPro" id="IPR001374">
    <property type="entry name" value="R3H_dom"/>
</dbReference>
<dbReference type="PROSITE" id="PS51827">
    <property type="entry name" value="XTBD"/>
    <property type="match status" value="1"/>
</dbReference>
<evidence type="ECO:0000256" key="1">
    <source>
        <dbReference type="SAM" id="MobiDB-lite"/>
    </source>
</evidence>
<dbReference type="InterPro" id="IPR021859">
    <property type="entry name" value="XTBD"/>
</dbReference>
<dbReference type="InterPro" id="IPR036867">
    <property type="entry name" value="R3H_dom_sf"/>
</dbReference>
<dbReference type="Gene3D" id="3.30.1370.50">
    <property type="entry name" value="R3H-like domain"/>
    <property type="match status" value="1"/>
</dbReference>
<evidence type="ECO:0000313" key="6">
    <source>
        <dbReference type="Proteomes" id="UP001152759"/>
    </source>
</evidence>
<protein>
    <recommendedName>
        <fullName evidence="7">NF-kappa-B-repressing factor</fullName>
    </recommendedName>
</protein>
<dbReference type="PROSITE" id="PS50174">
    <property type="entry name" value="G_PATCH"/>
    <property type="match status" value="1"/>
</dbReference>
<feature type="domain" description="XRN2-binding (XTBD)" evidence="4">
    <location>
        <begin position="9"/>
        <end position="93"/>
    </location>
</feature>
<dbReference type="SUPFAM" id="SSF82708">
    <property type="entry name" value="R3H domain"/>
    <property type="match status" value="1"/>
</dbReference>
<feature type="region of interest" description="Disordered" evidence="1">
    <location>
        <begin position="96"/>
        <end position="140"/>
    </location>
</feature>
<dbReference type="EMBL" id="OU963869">
    <property type="protein sequence ID" value="CAH0394173.1"/>
    <property type="molecule type" value="Genomic_DNA"/>
</dbReference>
<proteinExistence type="predicted"/>
<sequence>MAFDTSWDVEKYHVPYESEEHWLLKKQFIEAHKEKYPEERLICLAQCFFNIEFMGTRYPDKVMKLVEELSVEVAAEHREKQKTKLQRTFVKASDAAEAKVKKSSKRPSDSSYPDSKRKKNEAPQFKQGSNQGHVSYSAEVVPPKPKGQFSHIILFQYGANTNPKAVIKTSLDKAKRSLDVDFKKENNLWVCTLKIDQNQLSVGKDAVKKDAETLAFQNGYARLLSECYSIQVTSKDIESVIKGNERVQKAEIVSEDGKHPDTKLAQDNVGMKLMKMMGWTGGGLGKNEQGIEEPVQVSTKVTRSGLGSLDSKMLMQKLKDLLDEFRSGDESIMAFSSDFLSEERAFIHQFARRHGFVSKSYGKNENRYITISKQSPSTKFNPWNIVKTLYALEGRESTLDSARNTFKLILPTSLNP</sequence>
<dbReference type="AlphaFoldDB" id="A0A9P0F6B4"/>
<evidence type="ECO:0000259" key="2">
    <source>
        <dbReference type="PROSITE" id="PS50174"/>
    </source>
</evidence>
<dbReference type="InterPro" id="IPR000467">
    <property type="entry name" value="G_patch_dom"/>
</dbReference>
<dbReference type="SMART" id="SM00393">
    <property type="entry name" value="R3H"/>
    <property type="match status" value="1"/>
</dbReference>
<dbReference type="PROSITE" id="PS51061">
    <property type="entry name" value="R3H"/>
    <property type="match status" value="1"/>
</dbReference>
<keyword evidence="6" id="KW-1185">Reference proteome</keyword>
<evidence type="ECO:0008006" key="7">
    <source>
        <dbReference type="Google" id="ProtNLM"/>
    </source>
</evidence>
<feature type="domain" description="G-patch" evidence="2">
    <location>
        <begin position="266"/>
        <end position="311"/>
    </location>
</feature>
<dbReference type="Pfam" id="PF01585">
    <property type="entry name" value="G-patch"/>
    <property type="match status" value="1"/>
</dbReference>
<feature type="domain" description="R3H" evidence="3">
    <location>
        <begin position="312"/>
        <end position="375"/>
    </location>
</feature>
<evidence type="ECO:0000313" key="5">
    <source>
        <dbReference type="EMBL" id="CAH0394173.1"/>
    </source>
</evidence>
<evidence type="ECO:0000259" key="3">
    <source>
        <dbReference type="PROSITE" id="PS51061"/>
    </source>
</evidence>
<name>A0A9P0F6B4_BEMTA</name>
<accession>A0A9P0F6B4</accession>
<organism evidence="5 6">
    <name type="scientific">Bemisia tabaci</name>
    <name type="common">Sweetpotato whitefly</name>
    <name type="synonym">Aleurodes tabaci</name>
    <dbReference type="NCBI Taxonomy" id="7038"/>
    <lineage>
        <taxon>Eukaryota</taxon>
        <taxon>Metazoa</taxon>
        <taxon>Ecdysozoa</taxon>
        <taxon>Arthropoda</taxon>
        <taxon>Hexapoda</taxon>
        <taxon>Insecta</taxon>
        <taxon>Pterygota</taxon>
        <taxon>Neoptera</taxon>
        <taxon>Paraneoptera</taxon>
        <taxon>Hemiptera</taxon>
        <taxon>Sternorrhyncha</taxon>
        <taxon>Aleyrodoidea</taxon>
        <taxon>Aleyrodidae</taxon>
        <taxon>Aleyrodinae</taxon>
        <taxon>Bemisia</taxon>
    </lineage>
</organism>
<dbReference type="PANTHER" id="PTHR48430">
    <property type="entry name" value="PARTNER OF XRN-2 PROTEIN 1"/>
    <property type="match status" value="1"/>
</dbReference>
<gene>
    <name evidence="5" type="ORF">BEMITA_LOCUS12501</name>
</gene>
<dbReference type="Proteomes" id="UP001152759">
    <property type="component" value="Chromosome 8"/>
</dbReference>